<dbReference type="Proteomes" id="UP001211894">
    <property type="component" value="Unassembled WGS sequence"/>
</dbReference>
<protein>
    <recommendedName>
        <fullName evidence="3">Peptidoglycan-binding protein</fullName>
    </recommendedName>
</protein>
<reference evidence="1 2" key="1">
    <citation type="submission" date="2023-01" db="EMBL/GenBank/DDBJ databases">
        <title>Bacillus changyiensis sp. nov., isolated from a coastal deposit.</title>
        <authorList>
            <person name="Xiao G."/>
            <person name="Lai Q."/>
            <person name="Hu Z."/>
            <person name="Shao Z."/>
        </authorList>
    </citation>
    <scope>NUCLEOTIDE SEQUENCE [LARGE SCALE GENOMIC DNA]</scope>
    <source>
        <strain evidence="1 2">CLL-7-23</strain>
    </source>
</reference>
<gene>
    <name evidence="1" type="ORF">PJ311_12570</name>
</gene>
<dbReference type="EMBL" id="JAQKAB010000008">
    <property type="protein sequence ID" value="MDA7027420.1"/>
    <property type="molecule type" value="Genomic_DNA"/>
</dbReference>
<name>A0ABT4X558_9BACI</name>
<proteinExistence type="predicted"/>
<accession>A0ABT4X558</accession>
<organism evidence="1 2">
    <name type="scientific">Bacillus changyiensis</name>
    <dbReference type="NCBI Taxonomy" id="3004103"/>
    <lineage>
        <taxon>Bacteria</taxon>
        <taxon>Bacillati</taxon>
        <taxon>Bacillota</taxon>
        <taxon>Bacilli</taxon>
        <taxon>Bacillales</taxon>
        <taxon>Bacillaceae</taxon>
        <taxon>Bacillus</taxon>
    </lineage>
</organism>
<evidence type="ECO:0000313" key="2">
    <source>
        <dbReference type="Proteomes" id="UP001211894"/>
    </source>
</evidence>
<evidence type="ECO:0008006" key="3">
    <source>
        <dbReference type="Google" id="ProtNLM"/>
    </source>
</evidence>
<comment type="caution">
    <text evidence="1">The sequence shown here is derived from an EMBL/GenBank/DDBJ whole genome shotgun (WGS) entry which is preliminary data.</text>
</comment>
<evidence type="ECO:0000313" key="1">
    <source>
        <dbReference type="EMBL" id="MDA7027420.1"/>
    </source>
</evidence>
<sequence length="46" mass="4849">MLIGFQTELNKQFGAGLVVDGEWGPKTRAAVVNVCKGAKGNITCII</sequence>
<dbReference type="RefSeq" id="WP_271341260.1">
    <property type="nucleotide sequence ID" value="NZ_JAQKAB010000008.1"/>
</dbReference>
<keyword evidence="2" id="KW-1185">Reference proteome</keyword>